<accession>A0A0N0U3S5</accession>
<sequence length="147" mass="16970">MAEEMIFPKAQWDSRVQRVKSANSSERLLGEMKQNDRNGMTEQHAEERSASARAGVLAAFQVHPGVELSVEDKLTSKLRLWNLFRQIPQKSPEIPRKLMKSSLFVHVTCTIHFEKSKLTSKLELWKLLKTQLLCKLTKLVFSNDEFN</sequence>
<proteinExistence type="predicted"/>
<keyword evidence="3" id="KW-1185">Reference proteome</keyword>
<feature type="region of interest" description="Disordered" evidence="1">
    <location>
        <begin position="23"/>
        <end position="49"/>
    </location>
</feature>
<evidence type="ECO:0000313" key="3">
    <source>
        <dbReference type="Proteomes" id="UP000053105"/>
    </source>
</evidence>
<reference evidence="2 3" key="1">
    <citation type="submission" date="2015-07" db="EMBL/GenBank/DDBJ databases">
        <title>The genome of Melipona quadrifasciata.</title>
        <authorList>
            <person name="Pan H."/>
            <person name="Kapheim K."/>
        </authorList>
    </citation>
    <scope>NUCLEOTIDE SEQUENCE [LARGE SCALE GENOMIC DNA]</scope>
    <source>
        <strain evidence="2">0111107301</strain>
        <tissue evidence="2">Whole body</tissue>
    </source>
</reference>
<dbReference type="AlphaFoldDB" id="A0A0N0U3S5"/>
<evidence type="ECO:0000256" key="1">
    <source>
        <dbReference type="SAM" id="MobiDB-lite"/>
    </source>
</evidence>
<dbReference type="EMBL" id="KQ435883">
    <property type="protein sequence ID" value="KOX69671.1"/>
    <property type="molecule type" value="Genomic_DNA"/>
</dbReference>
<dbReference type="Proteomes" id="UP000053105">
    <property type="component" value="Unassembled WGS sequence"/>
</dbReference>
<name>A0A0N0U3S5_9HYME</name>
<gene>
    <name evidence="2" type="ORF">WN51_04953</name>
</gene>
<protein>
    <submittedName>
        <fullName evidence="2">Uncharacterized protein</fullName>
    </submittedName>
</protein>
<evidence type="ECO:0000313" key="2">
    <source>
        <dbReference type="EMBL" id="KOX69671.1"/>
    </source>
</evidence>
<organism evidence="2 3">
    <name type="scientific">Melipona quadrifasciata</name>
    <dbReference type="NCBI Taxonomy" id="166423"/>
    <lineage>
        <taxon>Eukaryota</taxon>
        <taxon>Metazoa</taxon>
        <taxon>Ecdysozoa</taxon>
        <taxon>Arthropoda</taxon>
        <taxon>Hexapoda</taxon>
        <taxon>Insecta</taxon>
        <taxon>Pterygota</taxon>
        <taxon>Neoptera</taxon>
        <taxon>Endopterygota</taxon>
        <taxon>Hymenoptera</taxon>
        <taxon>Apocrita</taxon>
        <taxon>Aculeata</taxon>
        <taxon>Apoidea</taxon>
        <taxon>Anthophila</taxon>
        <taxon>Apidae</taxon>
        <taxon>Melipona</taxon>
    </lineage>
</organism>